<dbReference type="EMBL" id="FPJE01000012">
    <property type="protein sequence ID" value="SFW57078.1"/>
    <property type="molecule type" value="Genomic_DNA"/>
</dbReference>
<dbReference type="RefSeq" id="WP_072317621.1">
    <property type="nucleotide sequence ID" value="NZ_FPJE01000012.1"/>
</dbReference>
<dbReference type="Proteomes" id="UP000182248">
    <property type="component" value="Unassembled WGS sequence"/>
</dbReference>
<evidence type="ECO:0000259" key="1">
    <source>
        <dbReference type="Pfam" id="PF04717"/>
    </source>
</evidence>
<dbReference type="InterPro" id="IPR037026">
    <property type="entry name" value="Vgr_OB-fold_dom_sf"/>
</dbReference>
<dbReference type="InterPro" id="IPR006531">
    <property type="entry name" value="Gp5/Vgr_OB"/>
</dbReference>
<feature type="domain" description="Gp5/Type VI secretion system Vgr protein OB-fold" evidence="1">
    <location>
        <begin position="374"/>
        <end position="444"/>
    </location>
</feature>
<dbReference type="SUPFAM" id="SSF69349">
    <property type="entry name" value="Phage fibre proteins"/>
    <property type="match status" value="1"/>
</dbReference>
<dbReference type="Gene3D" id="2.30.110.50">
    <property type="match status" value="1"/>
</dbReference>
<organism evidence="2 3">
    <name type="scientific">Sinomicrobium oceani</name>
    <dbReference type="NCBI Taxonomy" id="1150368"/>
    <lineage>
        <taxon>Bacteria</taxon>
        <taxon>Pseudomonadati</taxon>
        <taxon>Bacteroidota</taxon>
        <taxon>Flavobacteriia</taxon>
        <taxon>Flavobacteriales</taxon>
        <taxon>Flavobacteriaceae</taxon>
        <taxon>Sinomicrobium</taxon>
    </lineage>
</organism>
<name>A0A1K1QCY1_9FLAO</name>
<dbReference type="SUPFAM" id="SSF69255">
    <property type="entry name" value="gp5 N-terminal domain-like"/>
    <property type="match status" value="1"/>
</dbReference>
<keyword evidence="3" id="KW-1185">Reference proteome</keyword>
<dbReference type="OrthoDB" id="7033094at2"/>
<dbReference type="STRING" id="1150368.SAMN02927921_02410"/>
<evidence type="ECO:0000313" key="3">
    <source>
        <dbReference type="Proteomes" id="UP000182248"/>
    </source>
</evidence>
<evidence type="ECO:0000313" key="2">
    <source>
        <dbReference type="EMBL" id="SFW57078.1"/>
    </source>
</evidence>
<dbReference type="AlphaFoldDB" id="A0A1K1QCY1"/>
<protein>
    <submittedName>
        <fullName evidence="2">Uncharacterized conserved protein, implicated in type VI secretion and phage assembly</fullName>
    </submittedName>
</protein>
<reference evidence="2 3" key="1">
    <citation type="submission" date="2016-11" db="EMBL/GenBank/DDBJ databases">
        <authorList>
            <person name="Jaros S."/>
            <person name="Januszkiewicz K."/>
            <person name="Wedrychowicz H."/>
        </authorList>
    </citation>
    <scope>NUCLEOTIDE SEQUENCE [LARGE SCALE GENOMIC DNA]</scope>
    <source>
        <strain evidence="2 3">CGMCC 1.12145</strain>
    </source>
</reference>
<dbReference type="Pfam" id="PF04717">
    <property type="entry name" value="Phage_base_V"/>
    <property type="match status" value="1"/>
</dbReference>
<dbReference type="Gene3D" id="3.55.50.10">
    <property type="entry name" value="Baseplate protein-like domains"/>
    <property type="match status" value="1"/>
</dbReference>
<proteinExistence type="predicted"/>
<dbReference type="Gene3D" id="2.40.50.230">
    <property type="entry name" value="Gp5 N-terminal domain"/>
    <property type="match status" value="1"/>
</dbReference>
<sequence>MATQTSVKIRIDGEDVIEFDNLEITQQIHGHHTFSFVEIFNKGFSQNALDRMQRYIGCMAYIEIVPKNFAAGEAHVFHGVVTDASLARAGGDAGGIVISGHSPTVYMDGIPRTRNFVGDSFSKIIHEVTRSHTGKVKFSQNAEDEQPDYIVQYKESDFDFLRRLAQKKGHWFYFNGEELIFGKPRGKQVSLEYGHTLEEFDIRVSARPLGFRYSGYEATAAEVQQARSSELQKNFQGVLQHMVEMSEKMYPEGETGLYYHHPISEGNARNHLLDRVKIQRRGKEARLVMATGISEDTRFRIGDIIGIKEPKFGLTQNPSDLVQEKYYGNYYVITLHHHCDGKGNYSNDFTAVPDSVDVPPYTDIFAPPVAETQSAVVTDNNDPKGLGRVKVKFHWDYESPWIRMVQPHGGGNKGFYFIPEVGEEVQVAFEGGNAEKPYITGTLYNGGQSSGYATAENDFKVIHTRSGHIIKLSDAQGAESITITDKNKNTIFIDTVGNNIDITANETMTLNAKNMQINVEEDMDIQVGNNKSEIVTNDCMFRANNQDIKVNEEIKILSTTYRQQAQEIATDTSGEIKTNAGGLITIASAEGVDYGE</sequence>
<dbReference type="Pfam" id="PF05954">
    <property type="entry name" value="Phage_GPD"/>
    <property type="match status" value="1"/>
</dbReference>
<dbReference type="SUPFAM" id="SSF69279">
    <property type="entry name" value="Phage tail proteins"/>
    <property type="match status" value="1"/>
</dbReference>
<accession>A0A1K1QCY1</accession>
<gene>
    <name evidence="2" type="ORF">SAMN02927921_02410</name>
</gene>